<dbReference type="RefSeq" id="WP_023433913.1">
    <property type="nucleotide sequence ID" value="NZ_AWXZ01000040.1"/>
</dbReference>
<dbReference type="EMBL" id="AWXZ01000040">
    <property type="protein sequence ID" value="ESR22667.1"/>
    <property type="molecule type" value="Genomic_DNA"/>
</dbReference>
<dbReference type="PROSITE" id="PS51318">
    <property type="entry name" value="TAT"/>
    <property type="match status" value="1"/>
</dbReference>
<dbReference type="STRING" id="631454.N177_3804"/>
<evidence type="ECO:0000259" key="7">
    <source>
        <dbReference type="SMART" id="SM00079"/>
    </source>
</evidence>
<proteinExistence type="inferred from homology"/>
<dbReference type="GO" id="GO:0016020">
    <property type="term" value="C:membrane"/>
    <property type="evidence" value="ECO:0007669"/>
    <property type="project" value="InterPro"/>
</dbReference>
<evidence type="ECO:0000256" key="4">
    <source>
        <dbReference type="RuleBase" id="RU003744"/>
    </source>
</evidence>
<dbReference type="SUPFAM" id="SSF53850">
    <property type="entry name" value="Periplasmic binding protein-like II"/>
    <property type="match status" value="1"/>
</dbReference>
<evidence type="ECO:0000256" key="3">
    <source>
        <dbReference type="ARBA" id="ARBA00022729"/>
    </source>
</evidence>
<feature type="signal peptide" evidence="5">
    <location>
        <begin position="1"/>
        <end position="26"/>
    </location>
</feature>
<dbReference type="PANTHER" id="PTHR35936:SF19">
    <property type="entry name" value="AMINO-ACID-BINDING PROTEIN YXEM-RELATED"/>
    <property type="match status" value="1"/>
</dbReference>
<accession>V4QSB3</accession>
<dbReference type="Proteomes" id="UP000017819">
    <property type="component" value="Unassembled WGS sequence"/>
</dbReference>
<protein>
    <submittedName>
        <fullName evidence="8">Amino acid ABC transporter, periplasmic amino acid-binding portion</fullName>
    </submittedName>
</protein>
<dbReference type="eggNOG" id="COG0834">
    <property type="taxonomic scope" value="Bacteria"/>
</dbReference>
<comment type="similarity">
    <text evidence="2 4">Belongs to the bacterial solute-binding protein 3 family.</text>
</comment>
<evidence type="ECO:0000259" key="6">
    <source>
        <dbReference type="SMART" id="SM00062"/>
    </source>
</evidence>
<name>V4QSB3_9HYPH</name>
<dbReference type="PROSITE" id="PS01039">
    <property type="entry name" value="SBP_BACTERIAL_3"/>
    <property type="match status" value="1"/>
</dbReference>
<dbReference type="PANTHER" id="PTHR35936">
    <property type="entry name" value="MEMBRANE-BOUND LYTIC MUREIN TRANSGLYCOSYLASE F"/>
    <property type="match status" value="1"/>
</dbReference>
<comment type="subcellular location">
    <subcellularLocation>
        <location evidence="1">Cell envelope</location>
    </subcellularLocation>
</comment>
<dbReference type="GO" id="GO:0015276">
    <property type="term" value="F:ligand-gated monoatomic ion channel activity"/>
    <property type="evidence" value="ECO:0007669"/>
    <property type="project" value="InterPro"/>
</dbReference>
<feature type="domain" description="Ionotropic glutamate receptor C-terminal" evidence="7">
    <location>
        <begin position="29"/>
        <end position="249"/>
    </location>
</feature>
<evidence type="ECO:0000256" key="2">
    <source>
        <dbReference type="ARBA" id="ARBA00010333"/>
    </source>
</evidence>
<evidence type="ECO:0000313" key="8">
    <source>
        <dbReference type="EMBL" id="ESR22667.1"/>
    </source>
</evidence>
<comment type="caution">
    <text evidence="8">The sequence shown here is derived from an EMBL/GenBank/DDBJ whole genome shotgun (WGS) entry which is preliminary data.</text>
</comment>
<dbReference type="AlphaFoldDB" id="V4QSB3"/>
<dbReference type="InterPro" id="IPR018313">
    <property type="entry name" value="SBP_3_CS"/>
</dbReference>
<gene>
    <name evidence="8" type="ORF">N177_3804</name>
</gene>
<dbReference type="Pfam" id="PF00497">
    <property type="entry name" value="SBP_bac_3"/>
    <property type="match status" value="1"/>
</dbReference>
<evidence type="ECO:0000256" key="5">
    <source>
        <dbReference type="SAM" id="SignalP"/>
    </source>
</evidence>
<dbReference type="Gene3D" id="3.40.190.10">
    <property type="entry name" value="Periplasmic binding protein-like II"/>
    <property type="match status" value="2"/>
</dbReference>
<reference evidence="8 9" key="1">
    <citation type="journal article" date="2014" name="Genome Announc.">
        <title>Draft Genome Sequence of Lutibaculum baratangense Strain AMV1T, Isolated from a Mud Volcano in Andamans, India.</title>
        <authorList>
            <person name="Singh A."/>
            <person name="Sreenivas A."/>
            <person name="Sathyanarayana Reddy G."/>
            <person name="Pinnaka A.K."/>
            <person name="Shivaji S."/>
        </authorList>
    </citation>
    <scope>NUCLEOTIDE SEQUENCE [LARGE SCALE GENOMIC DNA]</scope>
    <source>
        <strain evidence="8 9">AMV1</strain>
    </source>
</reference>
<dbReference type="CDD" id="cd13709">
    <property type="entry name" value="PBP2_YxeM"/>
    <property type="match status" value="1"/>
</dbReference>
<dbReference type="SMART" id="SM00062">
    <property type="entry name" value="PBPb"/>
    <property type="match status" value="1"/>
</dbReference>
<feature type="chain" id="PRO_5004725101" evidence="5">
    <location>
        <begin position="27"/>
        <end position="255"/>
    </location>
</feature>
<sequence length="255" mass="27818">MPKMIRRTLLGLAAAATLAAAPVAAAADPIRVGMSGGYFPFTFVEQDELKGFEVDFMNAVGEEIGAEIRFETMAFSGLIGALQSGRIDTVANQITITPERQERFVFSEPYVYDGAQVVTRRGNDEITGPESLKGRSVAVNLGSNFEQLLRDLPYAGEIDIRTYESNIEQDVALGRVDAFVMDRVSATQVISERNLPLQLAGKPFSTIENALPFRDDEAGRALRDRVNEAIATLKENGTLAEISRKWLGDDVTTAP</sequence>
<dbReference type="InterPro" id="IPR001320">
    <property type="entry name" value="Iontro_rcpt_C"/>
</dbReference>
<dbReference type="InterPro" id="IPR006311">
    <property type="entry name" value="TAT_signal"/>
</dbReference>
<evidence type="ECO:0000313" key="9">
    <source>
        <dbReference type="Proteomes" id="UP000017819"/>
    </source>
</evidence>
<dbReference type="PATRIC" id="fig|631454.5.peg.3757"/>
<dbReference type="SMART" id="SM00079">
    <property type="entry name" value="PBPe"/>
    <property type="match status" value="1"/>
</dbReference>
<keyword evidence="3 5" id="KW-0732">Signal</keyword>
<dbReference type="InterPro" id="IPR001638">
    <property type="entry name" value="Solute-binding_3/MltF_N"/>
</dbReference>
<feature type="domain" description="Solute-binding protein family 3/N-terminal" evidence="6">
    <location>
        <begin position="29"/>
        <end position="250"/>
    </location>
</feature>
<organism evidence="8 9">
    <name type="scientific">Lutibaculum baratangense AMV1</name>
    <dbReference type="NCBI Taxonomy" id="631454"/>
    <lineage>
        <taxon>Bacteria</taxon>
        <taxon>Pseudomonadati</taxon>
        <taxon>Pseudomonadota</taxon>
        <taxon>Alphaproteobacteria</taxon>
        <taxon>Hyphomicrobiales</taxon>
        <taxon>Tepidamorphaceae</taxon>
        <taxon>Lutibaculum</taxon>
    </lineage>
</organism>
<dbReference type="GO" id="GO:0030313">
    <property type="term" value="C:cell envelope"/>
    <property type="evidence" value="ECO:0007669"/>
    <property type="project" value="UniProtKB-SubCell"/>
</dbReference>
<keyword evidence="9" id="KW-1185">Reference proteome</keyword>
<evidence type="ECO:0000256" key="1">
    <source>
        <dbReference type="ARBA" id="ARBA00004196"/>
    </source>
</evidence>